<keyword evidence="1" id="KW-1133">Transmembrane helix</keyword>
<evidence type="ECO:0000256" key="1">
    <source>
        <dbReference type="SAM" id="Phobius"/>
    </source>
</evidence>
<proteinExistence type="predicted"/>
<reference evidence="2" key="1">
    <citation type="journal article" date="2015" name="Nature">
        <title>Complex archaea that bridge the gap between prokaryotes and eukaryotes.</title>
        <authorList>
            <person name="Spang A."/>
            <person name="Saw J.H."/>
            <person name="Jorgensen S.L."/>
            <person name="Zaremba-Niedzwiedzka K."/>
            <person name="Martijn J."/>
            <person name="Lind A.E."/>
            <person name="van Eijk R."/>
            <person name="Schleper C."/>
            <person name="Guy L."/>
            <person name="Ettema T.J."/>
        </authorList>
    </citation>
    <scope>NUCLEOTIDE SEQUENCE</scope>
</reference>
<comment type="caution">
    <text evidence="2">The sequence shown here is derived from an EMBL/GenBank/DDBJ whole genome shotgun (WGS) entry which is preliminary data.</text>
</comment>
<sequence>MMTYWIVGYFAGMLVTAAIMGWTIKSLSDYTPHQLTVAGLLVLFWPPWLIIALSTLLFVYCFVLFQPKPARNLT</sequence>
<feature type="transmembrane region" description="Helical" evidence="1">
    <location>
        <begin position="44"/>
        <end position="65"/>
    </location>
</feature>
<keyword evidence="1" id="KW-0812">Transmembrane</keyword>
<protein>
    <submittedName>
        <fullName evidence="2">Uncharacterized protein</fullName>
    </submittedName>
</protein>
<name>A0A0F9J3V2_9ZZZZ</name>
<organism evidence="2">
    <name type="scientific">marine sediment metagenome</name>
    <dbReference type="NCBI Taxonomy" id="412755"/>
    <lineage>
        <taxon>unclassified sequences</taxon>
        <taxon>metagenomes</taxon>
        <taxon>ecological metagenomes</taxon>
    </lineage>
</organism>
<evidence type="ECO:0000313" key="2">
    <source>
        <dbReference type="EMBL" id="KKM27129.1"/>
    </source>
</evidence>
<dbReference type="EMBL" id="LAZR01012383">
    <property type="protein sequence ID" value="KKM27129.1"/>
    <property type="molecule type" value="Genomic_DNA"/>
</dbReference>
<gene>
    <name evidence="2" type="ORF">LCGC14_1577900</name>
</gene>
<keyword evidence="1" id="KW-0472">Membrane</keyword>
<feature type="transmembrane region" description="Helical" evidence="1">
    <location>
        <begin position="7"/>
        <end position="24"/>
    </location>
</feature>
<dbReference type="AlphaFoldDB" id="A0A0F9J3V2"/>
<accession>A0A0F9J3V2</accession>